<proteinExistence type="predicted"/>
<name>A0A2S6H3Z5_9GAMM</name>
<reference evidence="1 2" key="1">
    <citation type="submission" date="2018-02" db="EMBL/GenBank/DDBJ databases">
        <title>Subsurface microbial communities from deep shales in Ohio and West Virginia, USA.</title>
        <authorList>
            <person name="Wrighton K."/>
        </authorList>
    </citation>
    <scope>NUCLEOTIDE SEQUENCE [LARGE SCALE GENOMIC DNA]</scope>
    <source>
        <strain evidence="1 2">OWC-G53F</strain>
    </source>
</reference>
<dbReference type="Proteomes" id="UP000238071">
    <property type="component" value="Unassembled WGS sequence"/>
</dbReference>
<accession>A0A2S6H3Z5</accession>
<evidence type="ECO:0000313" key="1">
    <source>
        <dbReference type="EMBL" id="PPK72163.1"/>
    </source>
</evidence>
<dbReference type="InterPro" id="IPR020378">
    <property type="entry name" value="DUF4186"/>
</dbReference>
<sequence length="116" mass="13310">MRDLDELFAALSKSAFRKKFHLQGKDLVYLQTKGLPTIIVHAGDFIAKRLAPAVIKNDGKQTPFRGHPVFVAQHATACCCRGCLEKWHRIPKGRPLTQDEEDYVLKVLERWLHNEM</sequence>
<dbReference type="RefSeq" id="WP_104423525.1">
    <property type="nucleotide sequence ID" value="NZ_PTIY01000005.1"/>
</dbReference>
<dbReference type="OrthoDB" id="3781311at2"/>
<evidence type="ECO:0000313" key="2">
    <source>
        <dbReference type="Proteomes" id="UP000238071"/>
    </source>
</evidence>
<dbReference type="AlphaFoldDB" id="A0A2S6H3Z5"/>
<protein>
    <submittedName>
        <fullName evidence="1">Uncharacterized protein DUF4186</fullName>
    </submittedName>
</protein>
<comment type="caution">
    <text evidence="1">The sequence shown here is derived from an EMBL/GenBank/DDBJ whole genome shotgun (WGS) entry which is preliminary data.</text>
</comment>
<dbReference type="EMBL" id="PTIY01000005">
    <property type="protein sequence ID" value="PPK72163.1"/>
    <property type="molecule type" value="Genomic_DNA"/>
</dbReference>
<organism evidence="1 2">
    <name type="scientific">Methylobacter tundripaludum</name>
    <dbReference type="NCBI Taxonomy" id="173365"/>
    <lineage>
        <taxon>Bacteria</taxon>
        <taxon>Pseudomonadati</taxon>
        <taxon>Pseudomonadota</taxon>
        <taxon>Gammaproteobacteria</taxon>
        <taxon>Methylococcales</taxon>
        <taxon>Methylococcaceae</taxon>
        <taxon>Methylobacter</taxon>
    </lineage>
</organism>
<dbReference type="Pfam" id="PF13811">
    <property type="entry name" value="DUF4186"/>
    <property type="match status" value="1"/>
</dbReference>
<gene>
    <name evidence="1" type="ORF">B0F88_105275</name>
</gene>
<keyword evidence="2" id="KW-1185">Reference proteome</keyword>